<dbReference type="AlphaFoldDB" id="A0A3R9FZY5"/>
<dbReference type="Proteomes" id="UP000279911">
    <property type="component" value="Unassembled WGS sequence"/>
</dbReference>
<protein>
    <submittedName>
        <fullName evidence="2">DUF4181 domain-containing protein</fullName>
    </submittedName>
</protein>
<feature type="transmembrane region" description="Helical" evidence="1">
    <location>
        <begin position="108"/>
        <end position="133"/>
    </location>
</feature>
<keyword evidence="1" id="KW-1133">Transmembrane helix</keyword>
<name>A0A3R9FZY5_9BACI</name>
<keyword evidence="1" id="KW-0472">Membrane</keyword>
<dbReference type="InterPro" id="IPR025441">
    <property type="entry name" value="DUF4181"/>
</dbReference>
<keyword evidence="1" id="KW-0812">Transmembrane</keyword>
<feature type="transmembrane region" description="Helical" evidence="1">
    <location>
        <begin position="6"/>
        <end position="23"/>
    </location>
</feature>
<proteinExistence type="predicted"/>
<evidence type="ECO:0000313" key="3">
    <source>
        <dbReference type="Proteomes" id="UP000279911"/>
    </source>
</evidence>
<evidence type="ECO:0000313" key="2">
    <source>
        <dbReference type="EMBL" id="RSD29050.1"/>
    </source>
</evidence>
<comment type="caution">
    <text evidence="2">The sequence shown here is derived from an EMBL/GenBank/DDBJ whole genome shotgun (WGS) entry which is preliminary data.</text>
</comment>
<dbReference type="OrthoDB" id="2428213at2"/>
<gene>
    <name evidence="2" type="ORF">EJA10_02775</name>
</gene>
<accession>A0A3R9FZY5</accession>
<evidence type="ECO:0000256" key="1">
    <source>
        <dbReference type="SAM" id="Phobius"/>
    </source>
</evidence>
<feature type="transmembrane region" description="Helical" evidence="1">
    <location>
        <begin position="75"/>
        <end position="96"/>
    </location>
</feature>
<reference evidence="3" key="1">
    <citation type="submission" date="2018-12" db="EMBL/GenBank/DDBJ databases">
        <title>Bacillus chawlae sp. nov., Bacillus glennii sp. nov., and Bacillus saganii sp. nov. Isolated from the Vehicle Assembly Building at Kennedy Space Center where the Viking Spacecraft were Assembled.</title>
        <authorList>
            <person name="Seuylemezian A."/>
            <person name="Vaishampayan P."/>
        </authorList>
    </citation>
    <scope>NUCLEOTIDE SEQUENCE [LARGE SCALE GENOMIC DNA]</scope>
    <source>
        <strain evidence="3">DSM 13966</strain>
    </source>
</reference>
<dbReference type="RefSeq" id="WP_125478483.1">
    <property type="nucleotide sequence ID" value="NZ_RSFW01000003.1"/>
</dbReference>
<sequence length="136" mass="16484">MGWKFIILAAMMISVLAFIKFVIRKSLKIPKVKKEFFSYNHINDQHRKIDWAVRFTALIVYFFLIHQLMLEEFPLNVFLIILSFLYSTENFVRAYFEWRHSEHPRQWILSLAEGSVFIMMAMIIVQNDIMFWLTNR</sequence>
<dbReference type="EMBL" id="RSFW01000003">
    <property type="protein sequence ID" value="RSD29050.1"/>
    <property type="molecule type" value="Genomic_DNA"/>
</dbReference>
<feature type="transmembrane region" description="Helical" evidence="1">
    <location>
        <begin position="51"/>
        <end position="69"/>
    </location>
</feature>
<dbReference type="Pfam" id="PF13789">
    <property type="entry name" value="DUF4181"/>
    <property type="match status" value="1"/>
</dbReference>
<organism evidence="2 3">
    <name type="scientific">Mesobacillus subterraneus</name>
    <dbReference type="NCBI Taxonomy" id="285983"/>
    <lineage>
        <taxon>Bacteria</taxon>
        <taxon>Bacillati</taxon>
        <taxon>Bacillota</taxon>
        <taxon>Bacilli</taxon>
        <taxon>Bacillales</taxon>
        <taxon>Bacillaceae</taxon>
        <taxon>Mesobacillus</taxon>
    </lineage>
</organism>